<dbReference type="SUPFAM" id="SSF140500">
    <property type="entry name" value="BAS1536-like"/>
    <property type="match status" value="1"/>
</dbReference>
<dbReference type="AlphaFoldDB" id="A0A323TIF0"/>
<name>A0A323TIF0_9BACI</name>
<dbReference type="EMBL" id="PDOD01000001">
    <property type="protein sequence ID" value="PYZ94588.1"/>
    <property type="molecule type" value="Genomic_DNA"/>
</dbReference>
<evidence type="ECO:0000313" key="1">
    <source>
        <dbReference type="EMBL" id="PYZ94588.1"/>
    </source>
</evidence>
<gene>
    <name evidence="1" type="ORF">CR194_03390</name>
</gene>
<dbReference type="Pfam" id="PF09388">
    <property type="entry name" value="SpoOE-like"/>
    <property type="match status" value="1"/>
</dbReference>
<dbReference type="InterPro" id="IPR036638">
    <property type="entry name" value="HLH_DNA-bd_sf"/>
</dbReference>
<dbReference type="InterPro" id="IPR037208">
    <property type="entry name" value="Spo0E-like_sf"/>
</dbReference>
<comment type="caution">
    <text evidence="1">The sequence shown here is derived from an EMBL/GenBank/DDBJ whole genome shotgun (WGS) entry which is preliminary data.</text>
</comment>
<organism evidence="1 2">
    <name type="scientific">Salipaludibacillus keqinensis</name>
    <dbReference type="NCBI Taxonomy" id="2045207"/>
    <lineage>
        <taxon>Bacteria</taxon>
        <taxon>Bacillati</taxon>
        <taxon>Bacillota</taxon>
        <taxon>Bacilli</taxon>
        <taxon>Bacillales</taxon>
        <taxon>Bacillaceae</taxon>
    </lineage>
</organism>
<accession>A0A323TIF0</accession>
<keyword evidence="2" id="KW-1185">Reference proteome</keyword>
<protein>
    <submittedName>
        <fullName evidence="1">Sporulation protein Spo0E</fullName>
    </submittedName>
</protein>
<dbReference type="Gene3D" id="4.10.280.10">
    <property type="entry name" value="Helix-loop-helix DNA-binding domain"/>
    <property type="match status" value="1"/>
</dbReference>
<evidence type="ECO:0000313" key="2">
    <source>
        <dbReference type="Proteomes" id="UP000248214"/>
    </source>
</evidence>
<reference evidence="1 2" key="1">
    <citation type="submission" date="2017-10" db="EMBL/GenBank/DDBJ databases">
        <title>Bacillus sp. nov., a halophilic bacterium isolated from a Keqin Lake.</title>
        <authorList>
            <person name="Wang H."/>
        </authorList>
    </citation>
    <scope>NUCLEOTIDE SEQUENCE [LARGE SCALE GENOMIC DNA]</scope>
    <source>
        <strain evidence="1 2">KQ-12</strain>
    </source>
</reference>
<dbReference type="RefSeq" id="WP_110608221.1">
    <property type="nucleotide sequence ID" value="NZ_PDOD01000001.1"/>
</dbReference>
<sequence>MVKSICIELKRQELIDSVLKYGLSADKTLKRSEELDELIFKYQTLHQHDQH</sequence>
<dbReference type="GO" id="GO:0043937">
    <property type="term" value="P:regulation of sporulation"/>
    <property type="evidence" value="ECO:0007669"/>
    <property type="project" value="InterPro"/>
</dbReference>
<dbReference type="GO" id="GO:0046983">
    <property type="term" value="F:protein dimerization activity"/>
    <property type="evidence" value="ECO:0007669"/>
    <property type="project" value="InterPro"/>
</dbReference>
<dbReference type="Proteomes" id="UP000248214">
    <property type="component" value="Unassembled WGS sequence"/>
</dbReference>
<dbReference type="OrthoDB" id="2972613at2"/>
<dbReference type="InterPro" id="IPR018540">
    <property type="entry name" value="Spo0E-like"/>
</dbReference>
<proteinExistence type="predicted"/>